<sequence length="1226" mass="135839">MDFLQPFFKKDFIKQTYRVHDTSSNSPYVEFVDMPTYIGGGVSIVKFYPSTVNLHSFAPFEVEVLDTAGNAVRTEIPDFRDRFGNYYVSIYVQDSTAEGYGSISFVGVANATPAGEYIEYDDVNSQGYNLIIAKPLLIQPFERNDSPLIFDRPPQVSVAQTIAPARTVYTVADAPQARVVAGNTKFITASFITANVEGFDKVSATSADIQDVNIRDFAMKNQGVSSTTNQVLTTVRQSDYDIQGGQLLTDTNRFKTILQLQPTAGVTALSSNHKGATITLSKDNDYANVTRSLSPTAVFAKSNPYNDLTLQGQTQSLATQLAQYTATVVRVLNSTSYIIDKPLQVNVDSFNSKRKSSLTRTATHTFRYAKDIKATVKHADPIYLSVSNTVSQSYLQFTFQDLKPIGGSVYRVKSFYRQNSLTGDYQLINDQRVGYTEYLTEAREPNRLSYAKEVSPFLLYGHFQGQNIITNYWKGYSETSTTIDSQIIFRNEVTLTDSAYLPVSTPTTTTVFTTTGYQLYQKDQAFSISFVCMLNANTTLEVYANSKPITTQLYDSNPFAQAYLTSKNNERSRYPQTDSRFGKLIGSIVNSTGEQKDYGRVIFDVLADNDGYGRPLFRIKSTDQTNTAAAFISEISVTPIQRNGYTPEIYQYSINAPAGFEQLISESVDFKFEYYDHTGKQSEYVTYINGLNLSLSSEIQGNICQVENYKFIFNPTLWGIVTESATYRNLFIAPYGSSVGTYGVQFANPSSSNTNLYYSTHSFAQLSPESNTGVNTNVPSYLPGNDAQYMNTGWGRNEKDSIRKAITGSFLPTGSQRRRYFPAYDQMYAQLSFYTAYSNPIQSESFAEGPYSLVSAPKIHSYGVGSTYNGTDATQHTWSGWNALRPYKPIFAHKWLNKTDYANAANVYSGKFIYTSSWEIYPGLGQAVRANTTLAAGGIAPVGAGVNGGEGTVRPPIKLATTIASWKFFDEFSENYFQVSGGAMAIDDPILGSLATQYTASYNRSVISASYKPQPGNPLGTSSIDLQYPINAGSAGITRFDVSQSYVTTSGAFSTAQKATAYKQRRFYFPFNGPMAENVFTENGGIYNVKFRLKRYQSGSNSTNWYSPDTGSYLMVYIFNVSSSFNGTTTEGTPGYYPPSQNIIKIGNQITTNGYNIPPIQFYDSVTGYLYDEYELNLIQYGTPGQLVFEPSGDPGSYFGCAIDSVEFCKIGTTTDPYYIQPPSST</sequence>
<organism evidence="1">
    <name type="scientific">uncultured Caudovirales phage</name>
    <dbReference type="NCBI Taxonomy" id="2100421"/>
    <lineage>
        <taxon>Viruses</taxon>
        <taxon>Duplodnaviria</taxon>
        <taxon>Heunggongvirae</taxon>
        <taxon>Uroviricota</taxon>
        <taxon>Caudoviricetes</taxon>
        <taxon>Peduoviridae</taxon>
        <taxon>Maltschvirus</taxon>
        <taxon>Maltschvirus maltsch</taxon>
    </lineage>
</organism>
<reference evidence="1" key="1">
    <citation type="submission" date="2020-04" db="EMBL/GenBank/DDBJ databases">
        <authorList>
            <person name="Chiriac C."/>
            <person name="Salcher M."/>
            <person name="Ghai R."/>
            <person name="Kavagutti S V."/>
        </authorList>
    </citation>
    <scope>NUCLEOTIDE SEQUENCE</scope>
</reference>
<protein>
    <submittedName>
        <fullName evidence="1">Uncharacterized protein</fullName>
    </submittedName>
</protein>
<evidence type="ECO:0000313" key="1">
    <source>
        <dbReference type="EMBL" id="CAB4143533.1"/>
    </source>
</evidence>
<name>A0A6J5MDT3_9CAUD</name>
<proteinExistence type="predicted"/>
<gene>
    <name evidence="1" type="ORF">UFOVP450_162</name>
</gene>
<dbReference type="EMBL" id="LR796421">
    <property type="protein sequence ID" value="CAB4143533.1"/>
    <property type="molecule type" value="Genomic_DNA"/>
</dbReference>
<accession>A0A6J5MDT3</accession>